<dbReference type="PROSITE" id="PS00028">
    <property type="entry name" value="ZINC_FINGER_C2H2_1"/>
    <property type="match status" value="1"/>
</dbReference>
<dbReference type="OrthoDB" id="654211at2759"/>
<organism evidence="3 4">
    <name type="scientific">Aulographum hederae CBS 113979</name>
    <dbReference type="NCBI Taxonomy" id="1176131"/>
    <lineage>
        <taxon>Eukaryota</taxon>
        <taxon>Fungi</taxon>
        <taxon>Dikarya</taxon>
        <taxon>Ascomycota</taxon>
        <taxon>Pezizomycotina</taxon>
        <taxon>Dothideomycetes</taxon>
        <taxon>Pleosporomycetidae</taxon>
        <taxon>Aulographales</taxon>
        <taxon>Aulographaceae</taxon>
    </lineage>
</organism>
<feature type="region of interest" description="Disordered" evidence="1">
    <location>
        <begin position="433"/>
        <end position="507"/>
    </location>
</feature>
<gene>
    <name evidence="3" type="ORF">K402DRAFT_400625</name>
</gene>
<feature type="compositionally biased region" description="Basic and acidic residues" evidence="1">
    <location>
        <begin position="476"/>
        <end position="491"/>
    </location>
</feature>
<evidence type="ECO:0000256" key="1">
    <source>
        <dbReference type="SAM" id="MobiDB-lite"/>
    </source>
</evidence>
<dbReference type="Proteomes" id="UP000800041">
    <property type="component" value="Unassembled WGS sequence"/>
</dbReference>
<evidence type="ECO:0000313" key="3">
    <source>
        <dbReference type="EMBL" id="KAF1991152.1"/>
    </source>
</evidence>
<dbReference type="EMBL" id="ML977140">
    <property type="protein sequence ID" value="KAF1991152.1"/>
    <property type="molecule type" value="Genomic_DNA"/>
</dbReference>
<feature type="region of interest" description="Disordered" evidence="1">
    <location>
        <begin position="1"/>
        <end position="21"/>
    </location>
</feature>
<proteinExistence type="predicted"/>
<evidence type="ECO:0000259" key="2">
    <source>
        <dbReference type="PROSITE" id="PS00028"/>
    </source>
</evidence>
<sequence>MISLIPENMGDPAARTEFPEPGSACPGSIANIPPEDWNAVINLSMKYSEQILKYMFGEVGRSRRHSGASFLAPSVSSHGGSGASIFSQTDRAAKPCSRCSMCSSLSTNSALPPFPQPPSTPAPVPPNSFGEGIRLVNRAPTPQTAHKYYQVAMEPSPSSPGSKLSPSRTTFHSLKSSSASLVLVQKSKLACTFCNDDISFWEKDEWVRHEKSVHETGKVWKCPDLDCHQAYSCESEFTNHHETEHQCRNCTHGQHVARELPEKSVFACGFTRCKAIFSSFDKRCDHVAEHFDEGRTRADWNYSTVVRNLLRQPGIGMEWKRLLNERYHREEQWPKLTWHEENSKEVKDCLEYRCYEEPAILVRAALELGLSSNSASEWRLSNIHVNMANHPSLADAAVFSIPQQPQFSSTGFKEIPDQPFFDGASYAEVFDPSEEDRAPAAPATSQVLSAQVRQPQKEGTTQRQGSQRLRASRSFVDSRERSEETARKRDSFSTITSDETPPHSVYRTYYAQSPDPYMERNKAPQPSSSTKGFWKRLSMNRGRKSALPRYHVDASIAESIDEISDVFTPNVLRKPRRDGVNTPAVAAISADQFNFFPPDR</sequence>
<reference evidence="3" key="1">
    <citation type="journal article" date="2020" name="Stud. Mycol.">
        <title>101 Dothideomycetes genomes: a test case for predicting lifestyles and emergence of pathogens.</title>
        <authorList>
            <person name="Haridas S."/>
            <person name="Albert R."/>
            <person name="Binder M."/>
            <person name="Bloem J."/>
            <person name="Labutti K."/>
            <person name="Salamov A."/>
            <person name="Andreopoulos B."/>
            <person name="Baker S."/>
            <person name="Barry K."/>
            <person name="Bills G."/>
            <person name="Bluhm B."/>
            <person name="Cannon C."/>
            <person name="Castanera R."/>
            <person name="Culley D."/>
            <person name="Daum C."/>
            <person name="Ezra D."/>
            <person name="Gonzalez J."/>
            <person name="Henrissat B."/>
            <person name="Kuo A."/>
            <person name="Liang C."/>
            <person name="Lipzen A."/>
            <person name="Lutzoni F."/>
            <person name="Magnuson J."/>
            <person name="Mondo S."/>
            <person name="Nolan M."/>
            <person name="Ohm R."/>
            <person name="Pangilinan J."/>
            <person name="Park H.-J."/>
            <person name="Ramirez L."/>
            <person name="Alfaro M."/>
            <person name="Sun H."/>
            <person name="Tritt A."/>
            <person name="Yoshinaga Y."/>
            <person name="Zwiers L.-H."/>
            <person name="Turgeon B."/>
            <person name="Goodwin S."/>
            <person name="Spatafora J."/>
            <person name="Crous P."/>
            <person name="Grigoriev I."/>
        </authorList>
    </citation>
    <scope>NUCLEOTIDE SEQUENCE</scope>
    <source>
        <strain evidence="3">CBS 113979</strain>
    </source>
</reference>
<evidence type="ECO:0000313" key="4">
    <source>
        <dbReference type="Proteomes" id="UP000800041"/>
    </source>
</evidence>
<protein>
    <recommendedName>
        <fullName evidence="2">C2H2-type domain-containing protein</fullName>
    </recommendedName>
</protein>
<dbReference type="SMART" id="SM00355">
    <property type="entry name" value="ZnF_C2H2"/>
    <property type="match status" value="3"/>
</dbReference>
<dbReference type="AlphaFoldDB" id="A0A6G1HDM7"/>
<keyword evidence="4" id="KW-1185">Reference proteome</keyword>
<accession>A0A6G1HDM7</accession>
<name>A0A6G1HDM7_9PEZI</name>
<feature type="region of interest" description="Disordered" evidence="1">
    <location>
        <begin position="514"/>
        <end position="533"/>
    </location>
</feature>
<dbReference type="InterPro" id="IPR013087">
    <property type="entry name" value="Znf_C2H2_type"/>
</dbReference>
<feature type="domain" description="C2H2-type" evidence="2">
    <location>
        <begin position="222"/>
        <end position="245"/>
    </location>
</feature>
<feature type="compositionally biased region" description="Polar residues" evidence="1">
    <location>
        <begin position="443"/>
        <end position="469"/>
    </location>
</feature>